<comment type="similarity">
    <text evidence="7">Belongs to the PINc/VapC protein family.</text>
</comment>
<dbReference type="GO" id="GO:0090729">
    <property type="term" value="F:toxin activity"/>
    <property type="evidence" value="ECO:0007669"/>
    <property type="project" value="UniProtKB-KW"/>
</dbReference>
<keyword evidence="2 7" id="KW-1277">Toxin-antitoxin system</keyword>
<dbReference type="PANTHER" id="PTHR36173:SF1">
    <property type="entry name" value="RIBONUCLEASE VAPC22"/>
    <property type="match status" value="1"/>
</dbReference>
<dbReference type="HAMAP" id="MF_00265">
    <property type="entry name" value="VapC_Nob1"/>
    <property type="match status" value="1"/>
</dbReference>
<dbReference type="InterPro" id="IPR022907">
    <property type="entry name" value="VapC_family"/>
</dbReference>
<dbReference type="PANTHER" id="PTHR36173">
    <property type="entry name" value="RIBONUCLEASE VAPC16-RELATED"/>
    <property type="match status" value="1"/>
</dbReference>
<name>A0A1X1XSB2_9MYCO</name>
<keyword evidence="4 7" id="KW-0479">Metal-binding</keyword>
<feature type="binding site" evidence="7">
    <location>
        <position position="7"/>
    </location>
    <ligand>
        <name>Mg(2+)</name>
        <dbReference type="ChEBI" id="CHEBI:18420"/>
    </ligand>
</feature>
<dbReference type="CDD" id="cd09872">
    <property type="entry name" value="PIN_Sll0205-like"/>
    <property type="match status" value="1"/>
</dbReference>
<evidence type="ECO:0000256" key="2">
    <source>
        <dbReference type="ARBA" id="ARBA00022649"/>
    </source>
</evidence>
<dbReference type="InterPro" id="IPR029060">
    <property type="entry name" value="PIN-like_dom_sf"/>
</dbReference>
<dbReference type="InterPro" id="IPR052919">
    <property type="entry name" value="TA_system_RNase"/>
</dbReference>
<dbReference type="SUPFAM" id="SSF88723">
    <property type="entry name" value="PIN domain-like"/>
    <property type="match status" value="1"/>
</dbReference>
<dbReference type="Gene3D" id="3.40.50.1010">
    <property type="entry name" value="5'-nuclease"/>
    <property type="match status" value="1"/>
</dbReference>
<reference evidence="8 9" key="1">
    <citation type="journal article" date="2019" name="Emerg. Microbes Infect.">
        <title>Comprehensive subspecies identification of 175 nontuberculous mycobacteria species based on 7547 genomic profiles.</title>
        <authorList>
            <person name="Matsumoto Y."/>
            <person name="Kinjo T."/>
            <person name="Motooka D."/>
            <person name="Nabeya D."/>
            <person name="Jung N."/>
            <person name="Uechi K."/>
            <person name="Horii T."/>
            <person name="Iida T."/>
            <person name="Fujita J."/>
            <person name="Nakamura S."/>
        </authorList>
    </citation>
    <scope>NUCLEOTIDE SEQUENCE [LARGE SCALE GENOMIC DNA]</scope>
    <source>
        <strain evidence="8 9">JCM 15657</strain>
    </source>
</reference>
<dbReference type="AlphaFoldDB" id="A0A1X1XSB2"/>
<evidence type="ECO:0000256" key="5">
    <source>
        <dbReference type="ARBA" id="ARBA00022801"/>
    </source>
</evidence>
<dbReference type="EMBL" id="AP022581">
    <property type="protein sequence ID" value="BBX97449.1"/>
    <property type="molecule type" value="Genomic_DNA"/>
</dbReference>
<evidence type="ECO:0000256" key="1">
    <source>
        <dbReference type="ARBA" id="ARBA00001946"/>
    </source>
</evidence>
<dbReference type="Pfam" id="PF01850">
    <property type="entry name" value="PIN"/>
    <property type="match status" value="1"/>
</dbReference>
<keyword evidence="6 7" id="KW-0460">Magnesium</keyword>
<keyword evidence="7" id="KW-0800">Toxin</keyword>
<dbReference type="EC" id="3.1.-.-" evidence="7"/>
<evidence type="ECO:0000256" key="3">
    <source>
        <dbReference type="ARBA" id="ARBA00022722"/>
    </source>
</evidence>
<dbReference type="InterPro" id="IPR041705">
    <property type="entry name" value="PIN_Sll0205"/>
</dbReference>
<evidence type="ECO:0000313" key="8">
    <source>
        <dbReference type="EMBL" id="BBX97449.1"/>
    </source>
</evidence>
<comment type="function">
    <text evidence="7">Toxic component of a toxin-antitoxin (TA) system. An RNase.</text>
</comment>
<keyword evidence="3 7" id="KW-0540">Nuclease</keyword>
<dbReference type="GO" id="GO:0016787">
    <property type="term" value="F:hydrolase activity"/>
    <property type="evidence" value="ECO:0007669"/>
    <property type="project" value="UniProtKB-KW"/>
</dbReference>
<sequence>MTTLLLDSHVVHWWSAEPERLSKAASRAVEQAHELAVAAITWYELSWLAEHERIHLTIPMRSWLERLAEHVRTIGITPSIAATAVSLPSSFPGDPADRLIYATAVEQGWRLVTKDRRLRGHRHPRPVTVW</sequence>
<keyword evidence="9" id="KW-1185">Reference proteome</keyword>
<feature type="binding site" evidence="7">
    <location>
        <position position="97"/>
    </location>
    <ligand>
        <name>Mg(2+)</name>
        <dbReference type="ChEBI" id="CHEBI:18420"/>
    </ligand>
</feature>
<organism evidence="8 9">
    <name type="scientific">Mycobacterium lacus</name>
    <dbReference type="NCBI Taxonomy" id="169765"/>
    <lineage>
        <taxon>Bacteria</taxon>
        <taxon>Bacillati</taxon>
        <taxon>Actinomycetota</taxon>
        <taxon>Actinomycetes</taxon>
        <taxon>Mycobacteriales</taxon>
        <taxon>Mycobacteriaceae</taxon>
        <taxon>Mycobacterium</taxon>
    </lineage>
</organism>
<dbReference type="STRING" id="169765.AWC15_07290"/>
<evidence type="ECO:0000256" key="6">
    <source>
        <dbReference type="ARBA" id="ARBA00022842"/>
    </source>
</evidence>
<accession>A0A1X1XSB2</accession>
<evidence type="ECO:0000256" key="4">
    <source>
        <dbReference type="ARBA" id="ARBA00022723"/>
    </source>
</evidence>
<dbReference type="KEGG" id="mlj:MLAC_27430"/>
<comment type="cofactor">
    <cofactor evidence="1 7">
        <name>Mg(2+)</name>
        <dbReference type="ChEBI" id="CHEBI:18420"/>
    </cofactor>
</comment>
<gene>
    <name evidence="8" type="primary">vapC22</name>
    <name evidence="7" type="synonym">vapC</name>
    <name evidence="8" type="ORF">MLAC_27430</name>
</gene>
<evidence type="ECO:0000313" key="9">
    <source>
        <dbReference type="Proteomes" id="UP000466396"/>
    </source>
</evidence>
<protein>
    <recommendedName>
        <fullName evidence="7">Ribonuclease VapC</fullName>
        <shortName evidence="7">RNase VapC</shortName>
        <ecNumber evidence="7">3.1.-.-</ecNumber>
    </recommendedName>
    <alternativeName>
        <fullName evidence="7">Toxin VapC</fullName>
    </alternativeName>
</protein>
<dbReference type="InterPro" id="IPR002716">
    <property type="entry name" value="PIN_dom"/>
</dbReference>
<proteinExistence type="inferred from homology"/>
<dbReference type="GO" id="GO:0000287">
    <property type="term" value="F:magnesium ion binding"/>
    <property type="evidence" value="ECO:0007669"/>
    <property type="project" value="UniProtKB-UniRule"/>
</dbReference>
<dbReference type="RefSeq" id="WP_085162424.1">
    <property type="nucleotide sequence ID" value="NZ_AP022581.1"/>
</dbReference>
<dbReference type="GO" id="GO:0004540">
    <property type="term" value="F:RNA nuclease activity"/>
    <property type="evidence" value="ECO:0007669"/>
    <property type="project" value="InterPro"/>
</dbReference>
<dbReference type="OrthoDB" id="9798990at2"/>
<evidence type="ECO:0000256" key="7">
    <source>
        <dbReference type="HAMAP-Rule" id="MF_00265"/>
    </source>
</evidence>
<keyword evidence="5 7" id="KW-0378">Hydrolase</keyword>
<dbReference type="Proteomes" id="UP000466396">
    <property type="component" value="Chromosome"/>
</dbReference>